<dbReference type="AlphaFoldDB" id="A0A561E874"/>
<gene>
    <name evidence="1" type="ORF">BKA23_0546</name>
</gene>
<proteinExistence type="predicted"/>
<dbReference type="Proteomes" id="UP000318297">
    <property type="component" value="Unassembled WGS sequence"/>
</dbReference>
<keyword evidence="2" id="KW-1185">Reference proteome</keyword>
<protein>
    <submittedName>
        <fullName evidence="1">Uncharacterized protein</fullName>
    </submittedName>
</protein>
<evidence type="ECO:0000313" key="1">
    <source>
        <dbReference type="EMBL" id="TWE11760.1"/>
    </source>
</evidence>
<comment type="caution">
    <text evidence="1">The sequence shown here is derived from an EMBL/GenBank/DDBJ whole genome shotgun (WGS) entry which is preliminary data.</text>
</comment>
<dbReference type="EMBL" id="VIVQ01000001">
    <property type="protein sequence ID" value="TWE11760.1"/>
    <property type="molecule type" value="Genomic_DNA"/>
</dbReference>
<sequence>MTLGIRARAWMSLNEDSDPDRAWGALASGSRSLIFKFADPDAPDGSISLGAMMTTPDAVPLAWGDTDREVALNFWDDAARLYVHEGAEFSVWYSRTIGRGSIGRLIIDLDDP</sequence>
<dbReference type="RefSeq" id="WP_145225235.1">
    <property type="nucleotide sequence ID" value="NZ_VIVQ01000001.1"/>
</dbReference>
<name>A0A561E874_9MICO</name>
<accession>A0A561E874</accession>
<dbReference type="OrthoDB" id="5011893at2"/>
<reference evidence="1 2" key="1">
    <citation type="submission" date="2019-06" db="EMBL/GenBank/DDBJ databases">
        <title>Sequencing the genomes of 1000 actinobacteria strains.</title>
        <authorList>
            <person name="Klenk H.-P."/>
        </authorList>
    </citation>
    <scope>NUCLEOTIDE SEQUENCE [LARGE SCALE GENOMIC DNA]</scope>
    <source>
        <strain evidence="1 2">DSM 19560</strain>
    </source>
</reference>
<evidence type="ECO:0000313" key="2">
    <source>
        <dbReference type="Proteomes" id="UP000318297"/>
    </source>
</evidence>
<organism evidence="1 2">
    <name type="scientific">Rudaeicoccus suwonensis</name>
    <dbReference type="NCBI Taxonomy" id="657409"/>
    <lineage>
        <taxon>Bacteria</taxon>
        <taxon>Bacillati</taxon>
        <taxon>Actinomycetota</taxon>
        <taxon>Actinomycetes</taxon>
        <taxon>Micrococcales</taxon>
        <taxon>Dermacoccaceae</taxon>
        <taxon>Rudaeicoccus</taxon>
    </lineage>
</organism>